<protein>
    <submittedName>
        <fullName evidence="1">Uncharacterized protein</fullName>
    </submittedName>
</protein>
<dbReference type="AlphaFoldDB" id="A0A1Y4QJD1"/>
<accession>A0A1Y4QJD1</accession>
<reference evidence="2" key="1">
    <citation type="submission" date="2017-04" db="EMBL/GenBank/DDBJ databases">
        <title>Function of individual gut microbiota members based on whole genome sequencing of pure cultures obtained from chicken caecum.</title>
        <authorList>
            <person name="Medvecky M."/>
            <person name="Cejkova D."/>
            <person name="Polansky O."/>
            <person name="Karasova D."/>
            <person name="Kubasova T."/>
            <person name="Cizek A."/>
            <person name="Rychlik I."/>
        </authorList>
    </citation>
    <scope>NUCLEOTIDE SEQUENCE [LARGE SCALE GENOMIC DNA]</scope>
    <source>
        <strain evidence="2">An149</strain>
    </source>
</reference>
<dbReference type="RefSeq" id="WP_087256290.1">
    <property type="nucleotide sequence ID" value="NZ_CAMMFM010000005.1"/>
</dbReference>
<sequence>MKVVIDESVYLFLKENKIKLSKQMTIVISYLKFNPRMYAMIADDDNAQHFIIKGIDFGYMIYGEVVYYFRLQICKIKYKIKSKIESVYMN</sequence>
<name>A0A1Y4QJD1_9FIRM</name>
<organism evidence="1 2">
    <name type="scientific">Thomasclavelia spiroformis</name>
    <dbReference type="NCBI Taxonomy" id="29348"/>
    <lineage>
        <taxon>Bacteria</taxon>
        <taxon>Bacillati</taxon>
        <taxon>Bacillota</taxon>
        <taxon>Erysipelotrichia</taxon>
        <taxon>Erysipelotrichales</taxon>
        <taxon>Coprobacillaceae</taxon>
        <taxon>Thomasclavelia</taxon>
    </lineage>
</organism>
<evidence type="ECO:0000313" key="1">
    <source>
        <dbReference type="EMBL" id="OUQ05348.1"/>
    </source>
</evidence>
<proteinExistence type="predicted"/>
<dbReference type="EMBL" id="NFLB01000006">
    <property type="protein sequence ID" value="OUQ05348.1"/>
    <property type="molecule type" value="Genomic_DNA"/>
</dbReference>
<comment type="caution">
    <text evidence="1">The sequence shown here is derived from an EMBL/GenBank/DDBJ whole genome shotgun (WGS) entry which is preliminary data.</text>
</comment>
<gene>
    <name evidence="1" type="ORF">B5E91_06775</name>
</gene>
<dbReference type="Proteomes" id="UP000196258">
    <property type="component" value="Unassembled WGS sequence"/>
</dbReference>
<evidence type="ECO:0000313" key="2">
    <source>
        <dbReference type="Proteomes" id="UP000196258"/>
    </source>
</evidence>